<dbReference type="GO" id="GO:0006606">
    <property type="term" value="P:protein import into nucleus"/>
    <property type="evidence" value="ECO:0007669"/>
    <property type="project" value="TreeGrafter"/>
</dbReference>
<dbReference type="InterPro" id="IPR021967">
    <property type="entry name" value="Nup98_C"/>
</dbReference>
<feature type="compositionally biased region" description="Low complexity" evidence="11">
    <location>
        <begin position="1906"/>
        <end position="1917"/>
    </location>
</feature>
<feature type="compositionally biased region" description="Acidic residues" evidence="11">
    <location>
        <begin position="1138"/>
        <end position="1152"/>
    </location>
</feature>
<evidence type="ECO:0000256" key="10">
    <source>
        <dbReference type="ARBA" id="ARBA00023242"/>
    </source>
</evidence>
<feature type="compositionally biased region" description="Polar residues" evidence="11">
    <location>
        <begin position="761"/>
        <end position="773"/>
    </location>
</feature>
<dbReference type="PANTHER" id="PTHR23198">
    <property type="entry name" value="NUCLEOPORIN"/>
    <property type="match status" value="1"/>
</dbReference>
<dbReference type="InterPro" id="IPR037665">
    <property type="entry name" value="Nucleoporin_S59-like"/>
</dbReference>
<evidence type="ECO:0000256" key="9">
    <source>
        <dbReference type="ARBA" id="ARBA00023132"/>
    </source>
</evidence>
<evidence type="ECO:0000313" key="13">
    <source>
        <dbReference type="EMBL" id="OCL13785.1"/>
    </source>
</evidence>
<dbReference type="PANTHER" id="PTHR23198:SF6">
    <property type="entry name" value="NUCLEAR PORE COMPLEX PROTEIN NUP98-NUP96"/>
    <property type="match status" value="1"/>
</dbReference>
<feature type="compositionally biased region" description="Polar residues" evidence="11">
    <location>
        <begin position="1053"/>
        <end position="1071"/>
    </location>
</feature>
<feature type="non-terminal residue" evidence="13">
    <location>
        <position position="1"/>
    </location>
</feature>
<feature type="compositionally biased region" description="Polar residues" evidence="11">
    <location>
        <begin position="381"/>
        <end position="401"/>
    </location>
</feature>
<evidence type="ECO:0000256" key="4">
    <source>
        <dbReference type="ARBA" id="ARBA00022737"/>
    </source>
</evidence>
<dbReference type="GO" id="GO:0008139">
    <property type="term" value="F:nuclear localization sequence binding"/>
    <property type="evidence" value="ECO:0007669"/>
    <property type="project" value="TreeGrafter"/>
</dbReference>
<feature type="compositionally biased region" description="Low complexity" evidence="11">
    <location>
        <begin position="506"/>
        <end position="544"/>
    </location>
</feature>
<dbReference type="Gene3D" id="3.30.1610.10">
    <property type="entry name" value="Peptidase S59, nucleoporin"/>
    <property type="match status" value="1"/>
</dbReference>
<accession>A0A8E2FBI3</accession>
<evidence type="ECO:0000256" key="2">
    <source>
        <dbReference type="ARBA" id="ARBA00008926"/>
    </source>
</evidence>
<dbReference type="FunFam" id="1.10.10.2360:FF:000001">
    <property type="entry name" value="Nuclear pore complex protein Nup98-Nup96"/>
    <property type="match status" value="1"/>
</dbReference>
<keyword evidence="5" id="KW-0068">Autocatalytic cleavage</keyword>
<evidence type="ECO:0000313" key="14">
    <source>
        <dbReference type="Proteomes" id="UP000250140"/>
    </source>
</evidence>
<comment type="subcellular location">
    <subcellularLocation>
        <location evidence="1">Nucleus</location>
        <location evidence="1">Nuclear pore complex</location>
    </subcellularLocation>
</comment>
<dbReference type="Gene3D" id="1.10.10.2360">
    <property type="match status" value="1"/>
</dbReference>
<feature type="compositionally biased region" description="Polar residues" evidence="11">
    <location>
        <begin position="443"/>
        <end position="463"/>
    </location>
</feature>
<keyword evidence="9" id="KW-0906">Nuclear pore complex</keyword>
<evidence type="ECO:0000256" key="5">
    <source>
        <dbReference type="ARBA" id="ARBA00022813"/>
    </source>
</evidence>
<dbReference type="GO" id="GO:0044614">
    <property type="term" value="C:nuclear pore cytoplasmic filaments"/>
    <property type="evidence" value="ECO:0007669"/>
    <property type="project" value="TreeGrafter"/>
</dbReference>
<protein>
    <recommendedName>
        <fullName evidence="12">Peptidase S59 domain-containing protein</fullName>
    </recommendedName>
</protein>
<name>A0A8E2FBI3_9PEZI</name>
<dbReference type="FunFam" id="3.30.1610.10:FF:000003">
    <property type="entry name" value="Nucleoporin SONB, putative"/>
    <property type="match status" value="1"/>
</dbReference>
<evidence type="ECO:0000256" key="1">
    <source>
        <dbReference type="ARBA" id="ARBA00004567"/>
    </source>
</evidence>
<dbReference type="InterPro" id="IPR036903">
    <property type="entry name" value="Nup98_auto-Pept-S59_dom_sf"/>
</dbReference>
<feature type="region of interest" description="Disordered" evidence="11">
    <location>
        <begin position="1047"/>
        <end position="1187"/>
    </location>
</feature>
<feature type="compositionally biased region" description="Acidic residues" evidence="11">
    <location>
        <begin position="1107"/>
        <end position="1116"/>
    </location>
</feature>
<dbReference type="Pfam" id="PF13634">
    <property type="entry name" value="Nucleoporin_FG"/>
    <property type="match status" value="4"/>
</dbReference>
<dbReference type="FunFam" id="1.25.40.690:FF:000003">
    <property type="entry name" value="Nucleoporin SONB, putative"/>
    <property type="match status" value="1"/>
</dbReference>
<feature type="compositionally biased region" description="Basic and acidic residues" evidence="11">
    <location>
        <begin position="1302"/>
        <end position="1315"/>
    </location>
</feature>
<feature type="region of interest" description="Disordered" evidence="11">
    <location>
        <begin position="1302"/>
        <end position="1321"/>
    </location>
</feature>
<organism evidence="13 14">
    <name type="scientific">Glonium stellatum</name>
    <dbReference type="NCBI Taxonomy" id="574774"/>
    <lineage>
        <taxon>Eukaryota</taxon>
        <taxon>Fungi</taxon>
        <taxon>Dikarya</taxon>
        <taxon>Ascomycota</taxon>
        <taxon>Pezizomycotina</taxon>
        <taxon>Dothideomycetes</taxon>
        <taxon>Pleosporomycetidae</taxon>
        <taxon>Gloniales</taxon>
        <taxon>Gloniaceae</taxon>
        <taxon>Glonium</taxon>
    </lineage>
</organism>
<dbReference type="GO" id="GO:0003723">
    <property type="term" value="F:RNA binding"/>
    <property type="evidence" value="ECO:0007669"/>
    <property type="project" value="TreeGrafter"/>
</dbReference>
<dbReference type="PROSITE" id="PS51434">
    <property type="entry name" value="NUP_C"/>
    <property type="match status" value="1"/>
</dbReference>
<evidence type="ECO:0000256" key="11">
    <source>
        <dbReference type="SAM" id="MobiDB-lite"/>
    </source>
</evidence>
<comment type="similarity">
    <text evidence="2">Belongs to the nucleoporin GLFG family.</text>
</comment>
<dbReference type="InterPro" id="IPR007230">
    <property type="entry name" value="Nup98_auto-Pept-S59_dom"/>
</dbReference>
<feature type="region of interest" description="Disordered" evidence="11">
    <location>
        <begin position="1"/>
        <end position="45"/>
    </location>
</feature>
<sequence length="1917" mass="201549">MSGFGGFGGGFGSNNQQQQQQQQPQGTGFGFGSSNTNTGAFGSSNTNTGFGAKPFGATTTTSGSGLFGSATSTAGSTGFGGFGTTANNTSAGFGSSNTGGGLFGSQSKPTFGASTTGTAGLFGSGTGTGTGTGFGSNTTTTGFGSSTPAFGANNQPPPNNGTASTPFQPFTEKDANASSHYQTIAFQQPYTNYSLEELRLADYNQGRRYGNQNGQAGAFGQSTGFGGFGSTNANTNTNAGFGSNTNTTTTGGGLFGSSNTNTGFGATNAGTGFGSASTTSTGLFGQKPATSGLFGTPTTSSQPSGGLFGGTAGTTGFGSGTTGFGASNTGGSLFGQQNQTQNKPAFGGFGSTGTTGGFGSTGTTGFGQQTNTSTGGGLFGNNATSTASTFGNNQQSAQSNPFGGSFGQNQQAQNQPQSGGLFGGFGTNNQQQQQKPSLFGSAGSANTGSSLFGQQNNQPPQSTGLFGNTNTQQQGGGLFGQKPATTGTSLFGSSAQNTNTGGGLFGNLNANQNQQPNQGSGLFGQQNQQQQQKPLFGGPTTANTGTGGGLFGSMGQNNANNATLGSSLFGASLQQQQPQQQQMNNSLFAPTQSTASLITSLNHNPYGNDALFANLGTPNPSPGPLATPLSSSQKVKKNAILPQHKINPAASSRLITPQKRPGYGFSYSTYGTPGSAVSNASPGGFSSSLLGGGSLGRSLGKSFSTSNLRQGWTPEDSILAPGAFSNNGRNFAASGSLKRLNVNRSITARTPLFGNDVEAASPTTTRKSVSFDPSITGGTETNGITNGTAANGSTSTALVRTETEESSPQPEERTSRSSSRSSSNSAKANGAPSRPEMEQVTGKELAVVPEDGSPPGPSTAAQSAAAAREKARLTQTDQVPGEYWMRPSLEELRKMTPQQLKKVSGFIVGREGVGKIEFQPDVDLSNIPLDRIMDGIVSLTVRSATAYGSDTPVPKPPRGKGLNVPSIITLENSWPRSRAGRLPVHEKRGFRFDKHVERLKRVTDTEFIAYEPSTGTWKFAVQHYTTYGLDYEGQEDVDEYLMEESALSAAPDTPTQVRTPGTRTSQISAVTQDDDTMLSPTQSSPDDTFDFKKGKRAHLPGGFGDEPVYDEDEADDSINNTTQSFLEERSVGSLNDDHAEDVDMSEESESELVEERDMAGSFSVPVQTAERSPVKETNPFSQSVKPKSILKASQPLRSIMETPGKGNLVFEEDWADQLQRTVSPKKQDRQALRETQGTVLKERDENIPKMSQSINNGKAFATSIDLMNSLFGHEAGRKSATQSKKGAVKGFELPYAKRPKTVDDLEDMDPKDRSFHQSNKPRWSADGTLIYATSGNTPSMDDGILRSLKGSIVSEHKDIRFAKLVTPVDATPDTLVPQKEHTKIQLQDGVPTATVEADFDFEEFTKHVAIDSPEGVHEQQVWELASILFDDFYNFPSDVPREHYEEHKERYRKDKLSEFWESLVFDDAERQVQKTKSPEDRAVAYLSAHNIVDACQTLLGSRNLRLATMVSQIGGDVAMRQDMAAQIDEWRRLDVLSEMDDSIRAIYELLAGNCGKCEGKLGDGRENKAADFQLASRFGLDWRRAFGLRLWYGTLADEPIHMAVAQFADDLREGRELVKPVPWFVEHNIDRGWVDPAPETREDLLWGLLKLYAAQRLHLPANVEDVLAPQNTSGNPLNARLSFQLIHLLRARSADPDDDRRVHLPTARSPAAGLSSSFLSASATSNTDASASADADAQAADPLAALADALTLTYATTLHTARHWPTALFAYAHLSAPAARIHHSRRLLAFFAPAFDAVSADPLFAALTTALCVPVAWLHAAKALLARARGERARECVHLIEAGEAVEAHVVLCRAVAPRAVVARELDALRELLGGFEGGGGGGGGGEGDVSAAAAAGAADGGDGDAGSVAGSVVSGA</sequence>
<feature type="compositionally biased region" description="Low complexity" evidence="11">
    <location>
        <begin position="774"/>
        <end position="794"/>
    </location>
</feature>
<evidence type="ECO:0000256" key="3">
    <source>
        <dbReference type="ARBA" id="ARBA00022448"/>
    </source>
</evidence>
<feature type="compositionally biased region" description="Low complexity" evidence="11">
    <location>
        <begin position="13"/>
        <end position="26"/>
    </location>
</feature>
<feature type="compositionally biased region" description="Polar residues" evidence="11">
    <location>
        <begin position="483"/>
        <end position="495"/>
    </location>
</feature>
<feature type="compositionally biased region" description="Gly residues" evidence="11">
    <location>
        <begin position="1"/>
        <end position="12"/>
    </location>
</feature>
<keyword evidence="8" id="KW-0811">Translocation</keyword>
<dbReference type="SUPFAM" id="SSF82215">
    <property type="entry name" value="C-terminal autoproteolytic domain of nucleoporin nup98"/>
    <property type="match status" value="1"/>
</dbReference>
<gene>
    <name evidence="13" type="ORF">AOQ84DRAFT_224189</name>
</gene>
<keyword evidence="6" id="KW-0509">mRNA transport</keyword>
<keyword evidence="7" id="KW-0653">Protein transport</keyword>
<feature type="region of interest" description="Disordered" evidence="11">
    <location>
        <begin position="361"/>
        <end position="558"/>
    </location>
</feature>
<feature type="compositionally biased region" description="Low complexity" evidence="11">
    <location>
        <begin position="407"/>
        <end position="419"/>
    </location>
</feature>
<dbReference type="GO" id="GO:0034398">
    <property type="term" value="P:telomere tethering at nuclear periphery"/>
    <property type="evidence" value="ECO:0007669"/>
    <property type="project" value="TreeGrafter"/>
</dbReference>
<evidence type="ECO:0000256" key="8">
    <source>
        <dbReference type="ARBA" id="ARBA00023010"/>
    </source>
</evidence>
<dbReference type="Pfam" id="PF12110">
    <property type="entry name" value="Nup96"/>
    <property type="match status" value="1"/>
</dbReference>
<dbReference type="GO" id="GO:0000973">
    <property type="term" value="P:post-transcriptional tethering of RNA polymerase II gene DNA at nuclear periphery"/>
    <property type="evidence" value="ECO:0007669"/>
    <property type="project" value="TreeGrafter"/>
</dbReference>
<reference evidence="13 14" key="1">
    <citation type="journal article" date="2016" name="Nat. Commun.">
        <title>Ectomycorrhizal ecology is imprinted in the genome of the dominant symbiotic fungus Cenococcum geophilum.</title>
        <authorList>
            <consortium name="DOE Joint Genome Institute"/>
            <person name="Peter M."/>
            <person name="Kohler A."/>
            <person name="Ohm R.A."/>
            <person name="Kuo A."/>
            <person name="Krutzmann J."/>
            <person name="Morin E."/>
            <person name="Arend M."/>
            <person name="Barry K.W."/>
            <person name="Binder M."/>
            <person name="Choi C."/>
            <person name="Clum A."/>
            <person name="Copeland A."/>
            <person name="Grisel N."/>
            <person name="Haridas S."/>
            <person name="Kipfer T."/>
            <person name="LaButti K."/>
            <person name="Lindquist E."/>
            <person name="Lipzen A."/>
            <person name="Maire R."/>
            <person name="Meier B."/>
            <person name="Mihaltcheva S."/>
            <person name="Molinier V."/>
            <person name="Murat C."/>
            <person name="Poggeler S."/>
            <person name="Quandt C.A."/>
            <person name="Sperisen C."/>
            <person name="Tritt A."/>
            <person name="Tisserant E."/>
            <person name="Crous P.W."/>
            <person name="Henrissat B."/>
            <person name="Nehls U."/>
            <person name="Egli S."/>
            <person name="Spatafora J.W."/>
            <person name="Grigoriev I.V."/>
            <person name="Martin F.M."/>
        </authorList>
    </citation>
    <scope>NUCLEOTIDE SEQUENCE [LARGE SCALE GENOMIC DNA]</scope>
    <source>
        <strain evidence="13 14">CBS 207.34</strain>
    </source>
</reference>
<dbReference type="OrthoDB" id="3797628at2759"/>
<dbReference type="GO" id="GO:0051028">
    <property type="term" value="P:mRNA transport"/>
    <property type="evidence" value="ECO:0007669"/>
    <property type="project" value="UniProtKB-KW"/>
</dbReference>
<dbReference type="Pfam" id="PF04096">
    <property type="entry name" value="Nucleoporin2"/>
    <property type="match status" value="1"/>
</dbReference>
<dbReference type="Gene3D" id="1.25.40.690">
    <property type="match status" value="1"/>
</dbReference>
<feature type="compositionally biased region" description="Low complexity" evidence="11">
    <location>
        <begin position="464"/>
        <end position="473"/>
    </location>
</feature>
<keyword evidence="4" id="KW-0677">Repeat</keyword>
<dbReference type="GO" id="GO:0006405">
    <property type="term" value="P:RNA export from nucleus"/>
    <property type="evidence" value="ECO:0007669"/>
    <property type="project" value="TreeGrafter"/>
</dbReference>
<feature type="compositionally biased region" description="Low complexity" evidence="11">
    <location>
        <begin position="427"/>
        <end position="438"/>
    </location>
</feature>
<evidence type="ECO:0000256" key="6">
    <source>
        <dbReference type="ARBA" id="ARBA00022816"/>
    </source>
</evidence>
<keyword evidence="14" id="KW-1185">Reference proteome</keyword>
<dbReference type="Proteomes" id="UP000250140">
    <property type="component" value="Unassembled WGS sequence"/>
</dbReference>
<dbReference type="EMBL" id="KV748667">
    <property type="protein sequence ID" value="OCL13785.1"/>
    <property type="molecule type" value="Genomic_DNA"/>
</dbReference>
<keyword evidence="10" id="KW-0539">Nucleus</keyword>
<keyword evidence="3" id="KW-0813">Transport</keyword>
<feature type="region of interest" description="Disordered" evidence="11">
    <location>
        <begin position="130"/>
        <end position="172"/>
    </location>
</feature>
<evidence type="ECO:0000256" key="7">
    <source>
        <dbReference type="ARBA" id="ARBA00022927"/>
    </source>
</evidence>
<dbReference type="GO" id="GO:0017056">
    <property type="term" value="F:structural constituent of nuclear pore"/>
    <property type="evidence" value="ECO:0007669"/>
    <property type="project" value="InterPro"/>
</dbReference>
<feature type="domain" description="Peptidase S59" evidence="12">
    <location>
        <begin position="880"/>
        <end position="1024"/>
    </location>
</feature>
<feature type="region of interest" description="Disordered" evidence="11">
    <location>
        <begin position="756"/>
        <end position="873"/>
    </location>
</feature>
<feature type="region of interest" description="Disordered" evidence="11">
    <location>
        <begin position="1894"/>
        <end position="1917"/>
    </location>
</feature>
<feature type="compositionally biased region" description="Polar residues" evidence="11">
    <location>
        <begin position="35"/>
        <end position="45"/>
    </location>
</feature>
<evidence type="ECO:0000259" key="12">
    <source>
        <dbReference type="PROSITE" id="PS51434"/>
    </source>
</evidence>
<proteinExistence type="inferred from homology"/>
<dbReference type="InterPro" id="IPR025574">
    <property type="entry name" value="Nucleoporin_FG_rpt"/>
</dbReference>
<feature type="compositionally biased region" description="Low complexity" evidence="11">
    <location>
        <begin position="135"/>
        <end position="151"/>
    </location>
</feature>